<proteinExistence type="predicted"/>
<accession>A0AC61MV24</accession>
<reference evidence="1" key="1">
    <citation type="submission" date="2021-01" db="EMBL/GenBank/DDBJ databases">
        <title>Complete genome sequence of Clostridiales bacterium R-7.</title>
        <authorList>
            <person name="Mahoney-Kurpe S.C."/>
            <person name="Palevich N."/>
            <person name="Koike S."/>
            <person name="Moon C.D."/>
            <person name="Attwood G.T."/>
        </authorList>
    </citation>
    <scope>NUCLEOTIDE SEQUENCE</scope>
    <source>
        <strain evidence="1">R-7</strain>
    </source>
</reference>
<gene>
    <name evidence="1" type="ORF">JYE49_09235</name>
</gene>
<organism evidence="1 2">
    <name type="scientific">Aristaeella hokkaidonensis</name>
    <dbReference type="NCBI Taxonomy" id="3046382"/>
    <lineage>
        <taxon>Bacteria</taxon>
        <taxon>Bacillati</taxon>
        <taxon>Bacillota</taxon>
        <taxon>Clostridia</taxon>
        <taxon>Eubacteriales</taxon>
        <taxon>Aristaeellaceae</taxon>
        <taxon>Aristaeella</taxon>
    </lineage>
</organism>
<dbReference type="Proteomes" id="UP000682782">
    <property type="component" value="Chromosome"/>
</dbReference>
<name>A0AC61MV24_9FIRM</name>
<sequence length="257" mass="28903">MKITETGNRSGKTLVLLPGTGCTWEINFREVLEDLKAQYHLICVNYDGFDGDSSKPFTDMLTVTKKIEDYILENHGGRVDGAYGSSLGGSFAGLLLERGRIHMDHVFIGGSDLDQGSPLVGRIMTGLVGRLIGNAGKSEKKKEKLKKLLVKAFGVDNDAETNDFMEQFAQSIASLHPKTVGREYYSDYVTPLGNDLHAEGTKVHVIYALKMGPKYEKRYLQHFRDPELLRFDMQHEAWLFQKQWRQPVLDAIAACMR</sequence>
<evidence type="ECO:0000313" key="1">
    <source>
        <dbReference type="EMBL" id="QUC66051.1"/>
    </source>
</evidence>
<dbReference type="EMBL" id="CP068393">
    <property type="protein sequence ID" value="QUC66051.1"/>
    <property type="molecule type" value="Genomic_DNA"/>
</dbReference>
<keyword evidence="2" id="KW-1185">Reference proteome</keyword>
<evidence type="ECO:0000313" key="2">
    <source>
        <dbReference type="Proteomes" id="UP000682782"/>
    </source>
</evidence>
<protein>
    <submittedName>
        <fullName evidence="1">Uncharacterized protein</fullName>
    </submittedName>
</protein>